<evidence type="ECO:0000256" key="6">
    <source>
        <dbReference type="PROSITE-ProRule" id="PRU00221"/>
    </source>
</evidence>
<evidence type="ECO:0000313" key="8">
    <source>
        <dbReference type="EMBL" id="KAG2896147.1"/>
    </source>
</evidence>
<dbReference type="PANTHER" id="PTHR16288:SF0">
    <property type="entry name" value="TRNA (GUANINE-N(7)-)-METHYLTRANSFERASE NON-CATALYTIC SUBUNIT WDR4"/>
    <property type="match status" value="1"/>
</dbReference>
<evidence type="ECO:0000313" key="9">
    <source>
        <dbReference type="Proteomes" id="UP000774804"/>
    </source>
</evidence>
<dbReference type="Proteomes" id="UP000774804">
    <property type="component" value="Unassembled WGS sequence"/>
</dbReference>
<evidence type="ECO:0000256" key="5">
    <source>
        <dbReference type="ARBA" id="ARBA00023242"/>
    </source>
</evidence>
<dbReference type="SUPFAM" id="SSF50978">
    <property type="entry name" value="WD40 repeat-like"/>
    <property type="match status" value="1"/>
</dbReference>
<dbReference type="VEuPathDB" id="FungiDB:PC110_g18401"/>
<feature type="repeat" description="WD" evidence="6">
    <location>
        <begin position="212"/>
        <end position="254"/>
    </location>
</feature>
<dbReference type="PROSITE" id="PS50082">
    <property type="entry name" value="WD_REPEATS_2"/>
    <property type="match status" value="1"/>
</dbReference>
<dbReference type="Gene3D" id="2.130.10.10">
    <property type="entry name" value="YVTN repeat-like/Quinoprotein amine dehydrogenase"/>
    <property type="match status" value="1"/>
</dbReference>
<evidence type="ECO:0008006" key="10">
    <source>
        <dbReference type="Google" id="ProtNLM"/>
    </source>
</evidence>
<proteinExistence type="predicted"/>
<dbReference type="GO" id="GO:0043527">
    <property type="term" value="C:tRNA methyltransferase complex"/>
    <property type="evidence" value="ECO:0007669"/>
    <property type="project" value="TreeGrafter"/>
</dbReference>
<dbReference type="InterPro" id="IPR028884">
    <property type="entry name" value="Trm82"/>
</dbReference>
<evidence type="ECO:0000256" key="3">
    <source>
        <dbReference type="ARBA" id="ARBA00022694"/>
    </source>
</evidence>
<name>A0A8T1B481_9STRA</name>
<accession>A0A8T1B481</accession>
<feature type="region of interest" description="Disordered" evidence="7">
    <location>
        <begin position="50"/>
        <end position="70"/>
    </location>
</feature>
<dbReference type="EMBL" id="RCMI01000846">
    <property type="protein sequence ID" value="KAG2896147.1"/>
    <property type="molecule type" value="Genomic_DNA"/>
</dbReference>
<dbReference type="InterPro" id="IPR015943">
    <property type="entry name" value="WD40/YVTN_repeat-like_dom_sf"/>
</dbReference>
<keyword evidence="5" id="KW-0539">Nucleus</keyword>
<dbReference type="PANTHER" id="PTHR16288">
    <property type="entry name" value="WD40 REPEAT PROTEIN 4"/>
    <property type="match status" value="1"/>
</dbReference>
<evidence type="ECO:0000256" key="1">
    <source>
        <dbReference type="ARBA" id="ARBA00004123"/>
    </source>
</evidence>
<sequence length="461" mass="49733">MVATGVFVTAAQGVVVTLRNTTVFVLPSAGSATQKLLRFEVLQGADGAAEAAEDEDDANKTKKKQATQPVPPANRITTVELFRPQGSELLALLLLVDERRLVHYELDLVAETLVLKASRSVPRSATCMTVGHLKLPSGETKYAVIVGQKTGEAVAMPFPDVDRDLKTLLGHTTSMVTHVAVNHDSSLLLTADRDEKLRVSRFPNAAIIESYCLGHAASLTKVACSAVTPDLVVSTSMDNTLKLWQMTTGKLLASETLLPGVEVSLEPLDEEASDDSGRQVAKSLINVSLAICPKTNIVAVLVNYQHVRFFEIVADEAHTLEEVEVSNEDVQSLLANEPCELLFTEDEVLAVSYKKNPFLQLFSISKESKRLSPVEAASAAFTDFRAAAASIELVDDEEKALDVLEDGLKKKKARTGEWNKKVPASIQCKKGTVATAFKRLPPGASALNLTTILVGTKSRSE</sequence>
<evidence type="ECO:0000256" key="7">
    <source>
        <dbReference type="SAM" id="MobiDB-lite"/>
    </source>
</evidence>
<evidence type="ECO:0000256" key="4">
    <source>
        <dbReference type="ARBA" id="ARBA00022737"/>
    </source>
</evidence>
<dbReference type="InterPro" id="IPR036322">
    <property type="entry name" value="WD40_repeat_dom_sf"/>
</dbReference>
<dbReference type="Pfam" id="PF00400">
    <property type="entry name" value="WD40"/>
    <property type="match status" value="2"/>
</dbReference>
<keyword evidence="3" id="KW-0819">tRNA processing</keyword>
<dbReference type="SMART" id="SM00320">
    <property type="entry name" value="WD40"/>
    <property type="match status" value="2"/>
</dbReference>
<dbReference type="GO" id="GO:0005829">
    <property type="term" value="C:cytosol"/>
    <property type="evidence" value="ECO:0007669"/>
    <property type="project" value="TreeGrafter"/>
</dbReference>
<reference evidence="8" key="1">
    <citation type="submission" date="2018-10" db="EMBL/GenBank/DDBJ databases">
        <title>Effector identification in a new, highly contiguous assembly of the strawberry crown rot pathogen Phytophthora cactorum.</title>
        <authorList>
            <person name="Armitage A.D."/>
            <person name="Nellist C.F."/>
            <person name="Bates H."/>
            <person name="Vickerstaff R.J."/>
            <person name="Harrison R.J."/>
        </authorList>
    </citation>
    <scope>NUCLEOTIDE SEQUENCE</scope>
    <source>
        <strain evidence="8">4032</strain>
    </source>
</reference>
<dbReference type="GO" id="GO:0036265">
    <property type="term" value="P:RNA (guanine-N7)-methylation"/>
    <property type="evidence" value="ECO:0007669"/>
    <property type="project" value="InterPro"/>
</dbReference>
<keyword evidence="4" id="KW-0677">Repeat</keyword>
<organism evidence="8 9">
    <name type="scientific">Phytophthora cactorum</name>
    <dbReference type="NCBI Taxonomy" id="29920"/>
    <lineage>
        <taxon>Eukaryota</taxon>
        <taxon>Sar</taxon>
        <taxon>Stramenopiles</taxon>
        <taxon>Oomycota</taxon>
        <taxon>Peronosporomycetes</taxon>
        <taxon>Peronosporales</taxon>
        <taxon>Peronosporaceae</taxon>
        <taxon>Phytophthora</taxon>
    </lineage>
</organism>
<dbReference type="GO" id="GO:0005634">
    <property type="term" value="C:nucleus"/>
    <property type="evidence" value="ECO:0007669"/>
    <property type="project" value="UniProtKB-SubCell"/>
</dbReference>
<dbReference type="InterPro" id="IPR001680">
    <property type="entry name" value="WD40_rpt"/>
</dbReference>
<dbReference type="GO" id="GO:0006400">
    <property type="term" value="P:tRNA modification"/>
    <property type="evidence" value="ECO:0007669"/>
    <property type="project" value="TreeGrafter"/>
</dbReference>
<keyword evidence="2 6" id="KW-0853">WD repeat</keyword>
<comment type="caution">
    <text evidence="8">The sequence shown here is derived from an EMBL/GenBank/DDBJ whole genome shotgun (WGS) entry which is preliminary data.</text>
</comment>
<comment type="subcellular location">
    <subcellularLocation>
        <location evidence="1">Nucleus</location>
    </subcellularLocation>
</comment>
<protein>
    <recommendedName>
        <fullName evidence="10">tRNA (guanine-N(7)-)-methyltransferase non-catalytic subunit</fullName>
    </recommendedName>
</protein>
<evidence type="ECO:0000256" key="2">
    <source>
        <dbReference type="ARBA" id="ARBA00022574"/>
    </source>
</evidence>
<gene>
    <name evidence="8" type="ORF">PC115_g17587</name>
</gene>
<dbReference type="AlphaFoldDB" id="A0A8T1B481"/>